<keyword evidence="7" id="KW-1185">Reference proteome</keyword>
<dbReference type="PROSITE" id="PS50240">
    <property type="entry name" value="TRYPSIN_DOM"/>
    <property type="match status" value="1"/>
</dbReference>
<dbReference type="RefSeq" id="WP_377850476.1">
    <property type="nucleotide sequence ID" value="NZ_JBHLZU010000004.1"/>
</dbReference>
<protein>
    <submittedName>
        <fullName evidence="6">Serine protease</fullName>
    </submittedName>
</protein>
<gene>
    <name evidence="6" type="ORF">ACFFQA_05290</name>
</gene>
<organism evidence="6 7">
    <name type="scientific">Allokutzneria oryzae</name>
    <dbReference type="NCBI Taxonomy" id="1378989"/>
    <lineage>
        <taxon>Bacteria</taxon>
        <taxon>Bacillati</taxon>
        <taxon>Actinomycetota</taxon>
        <taxon>Actinomycetes</taxon>
        <taxon>Pseudonocardiales</taxon>
        <taxon>Pseudonocardiaceae</taxon>
        <taxon>Allokutzneria</taxon>
    </lineage>
</organism>
<dbReference type="GO" id="GO:0008233">
    <property type="term" value="F:peptidase activity"/>
    <property type="evidence" value="ECO:0007669"/>
    <property type="project" value="UniProtKB-KW"/>
</dbReference>
<dbReference type="PRINTS" id="PR00722">
    <property type="entry name" value="CHYMOTRYPSIN"/>
</dbReference>
<accession>A0ABV5ZR29</accession>
<evidence type="ECO:0000313" key="6">
    <source>
        <dbReference type="EMBL" id="MFB9903347.1"/>
    </source>
</evidence>
<dbReference type="InterPro" id="IPR009003">
    <property type="entry name" value="Peptidase_S1_PA"/>
</dbReference>
<dbReference type="InterPro" id="IPR050430">
    <property type="entry name" value="Peptidase_S1"/>
</dbReference>
<feature type="chain" id="PRO_5046397795" evidence="4">
    <location>
        <begin position="23"/>
        <end position="249"/>
    </location>
</feature>
<dbReference type="InterPro" id="IPR018114">
    <property type="entry name" value="TRYPSIN_HIS"/>
</dbReference>
<feature type="signal peptide" evidence="4">
    <location>
        <begin position="1"/>
        <end position="22"/>
    </location>
</feature>
<dbReference type="GO" id="GO:0006508">
    <property type="term" value="P:proteolysis"/>
    <property type="evidence" value="ECO:0007669"/>
    <property type="project" value="UniProtKB-KW"/>
</dbReference>
<evidence type="ECO:0000256" key="2">
    <source>
        <dbReference type="ARBA" id="ARBA00023157"/>
    </source>
</evidence>
<keyword evidence="3" id="KW-0720">Serine protease</keyword>
<keyword evidence="3" id="KW-0378">Hydrolase</keyword>
<evidence type="ECO:0000256" key="4">
    <source>
        <dbReference type="SAM" id="SignalP"/>
    </source>
</evidence>
<comment type="similarity">
    <text evidence="1">Belongs to the peptidase S1 family.</text>
</comment>
<sequence length="249" mass="25692">MRRIAGLLLTVLTLAAPTPPPAQPDIVGGVPASAESYPWLVGVLDVNGTLYCGGTLVAPLKVLTAAHCVGRRRPADLKIVQGRTNTTSTTGRTIKVATAWAHPGFRTVTEGDDVAVLTLAEPAFVLPLSLAAPKDVLAYWPGLPATVFGWGRIFEAGPVSPVLLTVSVPVVDDTTCKSAYQSYDPLKMVCAGRPQGGADACQGDSGGPLVVGDKLIGVVSWGEGCGAPGKPGVYARVAAYQPLIQQQLG</sequence>
<keyword evidence="4" id="KW-0732">Signal</keyword>
<dbReference type="InterPro" id="IPR043504">
    <property type="entry name" value="Peptidase_S1_PA_chymotrypsin"/>
</dbReference>
<dbReference type="Proteomes" id="UP001589693">
    <property type="component" value="Unassembled WGS sequence"/>
</dbReference>
<dbReference type="PROSITE" id="PS00134">
    <property type="entry name" value="TRYPSIN_HIS"/>
    <property type="match status" value="1"/>
</dbReference>
<dbReference type="PANTHER" id="PTHR24276">
    <property type="entry name" value="POLYSERASE-RELATED"/>
    <property type="match status" value="1"/>
</dbReference>
<proteinExistence type="inferred from homology"/>
<name>A0ABV5ZR29_9PSEU</name>
<keyword evidence="2" id="KW-1015">Disulfide bond</keyword>
<dbReference type="PROSITE" id="PS00135">
    <property type="entry name" value="TRYPSIN_SER"/>
    <property type="match status" value="1"/>
</dbReference>
<evidence type="ECO:0000256" key="1">
    <source>
        <dbReference type="ARBA" id="ARBA00007664"/>
    </source>
</evidence>
<reference evidence="6 7" key="1">
    <citation type="submission" date="2024-09" db="EMBL/GenBank/DDBJ databases">
        <authorList>
            <person name="Sun Q."/>
            <person name="Mori K."/>
        </authorList>
    </citation>
    <scope>NUCLEOTIDE SEQUENCE [LARGE SCALE GENOMIC DNA]</scope>
    <source>
        <strain evidence="6 7">TBRC 7907</strain>
    </source>
</reference>
<evidence type="ECO:0000256" key="3">
    <source>
        <dbReference type="RuleBase" id="RU363034"/>
    </source>
</evidence>
<keyword evidence="3 6" id="KW-0645">Protease</keyword>
<comment type="caution">
    <text evidence="6">The sequence shown here is derived from an EMBL/GenBank/DDBJ whole genome shotgun (WGS) entry which is preliminary data.</text>
</comment>
<dbReference type="PANTHER" id="PTHR24276:SF98">
    <property type="entry name" value="FI18310P1-RELATED"/>
    <property type="match status" value="1"/>
</dbReference>
<dbReference type="Gene3D" id="2.40.10.10">
    <property type="entry name" value="Trypsin-like serine proteases"/>
    <property type="match status" value="1"/>
</dbReference>
<evidence type="ECO:0000313" key="7">
    <source>
        <dbReference type="Proteomes" id="UP001589693"/>
    </source>
</evidence>
<dbReference type="Pfam" id="PF00089">
    <property type="entry name" value="Trypsin"/>
    <property type="match status" value="1"/>
</dbReference>
<dbReference type="InterPro" id="IPR033116">
    <property type="entry name" value="TRYPSIN_SER"/>
</dbReference>
<dbReference type="InterPro" id="IPR001314">
    <property type="entry name" value="Peptidase_S1A"/>
</dbReference>
<feature type="domain" description="Peptidase S1" evidence="5">
    <location>
        <begin position="26"/>
        <end position="249"/>
    </location>
</feature>
<dbReference type="InterPro" id="IPR001254">
    <property type="entry name" value="Trypsin_dom"/>
</dbReference>
<evidence type="ECO:0000259" key="5">
    <source>
        <dbReference type="PROSITE" id="PS50240"/>
    </source>
</evidence>
<dbReference type="CDD" id="cd00190">
    <property type="entry name" value="Tryp_SPc"/>
    <property type="match status" value="1"/>
</dbReference>
<dbReference type="SUPFAM" id="SSF50494">
    <property type="entry name" value="Trypsin-like serine proteases"/>
    <property type="match status" value="1"/>
</dbReference>
<dbReference type="EMBL" id="JBHLZU010000004">
    <property type="protein sequence ID" value="MFB9903347.1"/>
    <property type="molecule type" value="Genomic_DNA"/>
</dbReference>
<dbReference type="SMART" id="SM00020">
    <property type="entry name" value="Tryp_SPc"/>
    <property type="match status" value="1"/>
</dbReference>